<dbReference type="InterPro" id="IPR001357">
    <property type="entry name" value="BRCT_dom"/>
</dbReference>
<dbReference type="InterPro" id="IPR043128">
    <property type="entry name" value="Rev_trsase/Diguanyl_cyclase"/>
</dbReference>
<dbReference type="PANTHER" id="PTHR45990:SF1">
    <property type="entry name" value="DNA REPAIR PROTEIN REV1"/>
    <property type="match status" value="1"/>
</dbReference>
<organism evidence="4 5">
    <name type="scientific">Cafeteria roenbergensis</name>
    <name type="common">Marine flagellate</name>
    <dbReference type="NCBI Taxonomy" id="33653"/>
    <lineage>
        <taxon>Eukaryota</taxon>
        <taxon>Sar</taxon>
        <taxon>Stramenopiles</taxon>
        <taxon>Bigyra</taxon>
        <taxon>Opalozoa</taxon>
        <taxon>Bicosoecida</taxon>
        <taxon>Cafeteriaceae</taxon>
        <taxon>Cafeteria</taxon>
    </lineage>
</organism>
<evidence type="ECO:0000313" key="4">
    <source>
        <dbReference type="EMBL" id="KAA0174457.1"/>
    </source>
</evidence>
<evidence type="ECO:0008006" key="6">
    <source>
        <dbReference type="Google" id="ProtNLM"/>
    </source>
</evidence>
<dbReference type="SUPFAM" id="SSF56672">
    <property type="entry name" value="DNA/RNA polymerases"/>
    <property type="match status" value="1"/>
</dbReference>
<dbReference type="GO" id="GO:0005634">
    <property type="term" value="C:nucleus"/>
    <property type="evidence" value="ECO:0007669"/>
    <property type="project" value="TreeGrafter"/>
</dbReference>
<reference evidence="4 5" key="1">
    <citation type="submission" date="2019-07" db="EMBL/GenBank/DDBJ databases">
        <title>Genomes of Cafeteria roenbergensis.</title>
        <authorList>
            <person name="Fischer M.G."/>
            <person name="Hackl T."/>
            <person name="Roman M."/>
        </authorList>
    </citation>
    <scope>NUCLEOTIDE SEQUENCE [LARGE SCALE GENOMIC DNA]</scope>
    <source>
        <strain evidence="4 5">E4-10P</strain>
    </source>
</reference>
<name>A0A5A8ECH8_CAFRO</name>
<feature type="region of interest" description="Disordered" evidence="1">
    <location>
        <begin position="170"/>
        <end position="227"/>
    </location>
</feature>
<sequence length="403" mass="43204">MASEDADRVAAIFSKRSRRDRTAAKPVGEHHGNSFGTYFLHRQLKTDEQVNSGLKVVSSIFKGVRVYFNGAFSVRMATLHGLVVSNGGSVTWWKHDAAGRPTHLCTAGLTPAQVNEVMRMRSRPHVVVEAWVHECVRSGRRLPEADFIPEAYRRARTFAGGTVADLYARTTTSSSSSSSSTLAGPPDGECRAPAAPPGAPAGADPRRGPQPPEARRMPTARTTESDPAFLSQYYAKSRLHLLGEHKAKMQALVDDTQAGFARRLRAEGHAAEEPFVSVLPTAGEVALVQVQAQSIDEAFLDLTGCPDPEGAVSRLRAQIFRHTGCSASAGIARSKLLAKLACSAAKRGSGAGNAQLCLADDDGRVDAFLLGLRAYDLPGVGYKAMRSLRERGVETMAELAGRV</sequence>
<dbReference type="Proteomes" id="UP000322899">
    <property type="component" value="Unassembled WGS sequence"/>
</dbReference>
<dbReference type="OrthoDB" id="427711at2759"/>
<dbReference type="InterPro" id="IPR043502">
    <property type="entry name" value="DNA/RNA_pol_sf"/>
</dbReference>
<dbReference type="InterPro" id="IPR036420">
    <property type="entry name" value="BRCT_dom_sf"/>
</dbReference>
<dbReference type="PANTHER" id="PTHR45990">
    <property type="entry name" value="DNA REPAIR PROTEIN REV1"/>
    <property type="match status" value="1"/>
</dbReference>
<accession>A0A5A8ECH8</accession>
<dbReference type="Gene3D" id="6.10.250.1490">
    <property type="match status" value="1"/>
</dbReference>
<dbReference type="EMBL" id="VLTO01000022">
    <property type="protein sequence ID" value="KAA0174457.1"/>
    <property type="molecule type" value="Genomic_DNA"/>
</dbReference>
<comment type="caution">
    <text evidence="4">The sequence shown here is derived from an EMBL/GenBank/DDBJ whole genome shotgun (WGS) entry which is preliminary data.</text>
</comment>
<dbReference type="GO" id="GO:0070987">
    <property type="term" value="P:error-free translesion synthesis"/>
    <property type="evidence" value="ECO:0007669"/>
    <property type="project" value="TreeGrafter"/>
</dbReference>
<dbReference type="InterPro" id="IPR001126">
    <property type="entry name" value="UmuC"/>
</dbReference>
<dbReference type="Pfam" id="PF00817">
    <property type="entry name" value="IMS"/>
    <property type="match status" value="1"/>
</dbReference>
<feature type="compositionally biased region" description="Low complexity" evidence="1">
    <location>
        <begin position="170"/>
        <end position="181"/>
    </location>
</feature>
<dbReference type="GO" id="GO:0003887">
    <property type="term" value="F:DNA-directed DNA polymerase activity"/>
    <property type="evidence" value="ECO:0007669"/>
    <property type="project" value="TreeGrafter"/>
</dbReference>
<evidence type="ECO:0000256" key="1">
    <source>
        <dbReference type="SAM" id="MobiDB-lite"/>
    </source>
</evidence>
<dbReference type="GO" id="GO:0006281">
    <property type="term" value="P:DNA repair"/>
    <property type="evidence" value="ECO:0007669"/>
    <property type="project" value="InterPro"/>
</dbReference>
<evidence type="ECO:0000259" key="2">
    <source>
        <dbReference type="PROSITE" id="PS50172"/>
    </source>
</evidence>
<feature type="domain" description="BRCT" evidence="2">
    <location>
        <begin position="56"/>
        <end position="149"/>
    </location>
</feature>
<dbReference type="PROSITE" id="PS50173">
    <property type="entry name" value="UMUC"/>
    <property type="match status" value="1"/>
</dbReference>
<dbReference type="AlphaFoldDB" id="A0A5A8ECH8"/>
<evidence type="ECO:0000259" key="3">
    <source>
        <dbReference type="PROSITE" id="PS50173"/>
    </source>
</evidence>
<dbReference type="SUPFAM" id="SSF52113">
    <property type="entry name" value="BRCT domain"/>
    <property type="match status" value="1"/>
</dbReference>
<proteinExistence type="predicted"/>
<feature type="domain" description="UmuC" evidence="3">
    <location>
        <begin position="275"/>
        <end position="381"/>
    </location>
</feature>
<gene>
    <name evidence="4" type="ORF">FNF27_04053</name>
</gene>
<protein>
    <recommendedName>
        <fullName evidence="6">BRCT domain-containing protein</fullName>
    </recommendedName>
</protein>
<evidence type="ECO:0000313" key="5">
    <source>
        <dbReference type="Proteomes" id="UP000322899"/>
    </source>
</evidence>
<dbReference type="GO" id="GO:0017125">
    <property type="term" value="F:deoxycytidyl transferase activity"/>
    <property type="evidence" value="ECO:0007669"/>
    <property type="project" value="TreeGrafter"/>
</dbReference>
<dbReference type="Gene3D" id="3.30.70.270">
    <property type="match status" value="1"/>
</dbReference>
<dbReference type="PROSITE" id="PS50172">
    <property type="entry name" value="BRCT"/>
    <property type="match status" value="1"/>
</dbReference>
<dbReference type="Gene3D" id="3.40.50.10190">
    <property type="entry name" value="BRCT domain"/>
    <property type="match status" value="1"/>
</dbReference>
<dbReference type="GO" id="GO:0042276">
    <property type="term" value="P:error-prone translesion synthesis"/>
    <property type="evidence" value="ECO:0007669"/>
    <property type="project" value="TreeGrafter"/>
</dbReference>